<dbReference type="GO" id="GO:0007059">
    <property type="term" value="P:chromosome segregation"/>
    <property type="evidence" value="ECO:0007669"/>
    <property type="project" value="UniProtKB-KW"/>
</dbReference>
<keyword evidence="7" id="KW-1185">Reference proteome</keyword>
<dbReference type="Proteomes" id="UP000008544">
    <property type="component" value="Chromosome"/>
</dbReference>
<keyword evidence="4" id="KW-0238">DNA-binding</keyword>
<dbReference type="STRING" id="477974.Daud_2229"/>
<dbReference type="InterPro" id="IPR041468">
    <property type="entry name" value="HTH_ParB/Spo0J"/>
</dbReference>
<dbReference type="InterPro" id="IPR050336">
    <property type="entry name" value="Chromosome_partition/occlusion"/>
</dbReference>
<protein>
    <submittedName>
        <fullName evidence="6">ParB-like partition protein</fullName>
    </submittedName>
</protein>
<dbReference type="GO" id="GO:0003677">
    <property type="term" value="F:DNA binding"/>
    <property type="evidence" value="ECO:0007669"/>
    <property type="project" value="UniProtKB-KW"/>
</dbReference>
<organism evidence="6 7">
    <name type="scientific">Desulforudis audaxviator (strain MP104C)</name>
    <dbReference type="NCBI Taxonomy" id="477974"/>
    <lineage>
        <taxon>Bacteria</taxon>
        <taxon>Bacillati</taxon>
        <taxon>Bacillota</taxon>
        <taxon>Clostridia</taxon>
        <taxon>Thermoanaerobacterales</taxon>
        <taxon>Candidatus Desulforudaceae</taxon>
        <taxon>Candidatus Desulforudis</taxon>
    </lineage>
</organism>
<dbReference type="InterPro" id="IPR004437">
    <property type="entry name" value="ParB/RepB/Spo0J"/>
</dbReference>
<evidence type="ECO:0000256" key="3">
    <source>
        <dbReference type="ARBA" id="ARBA00022829"/>
    </source>
</evidence>
<evidence type="ECO:0000313" key="7">
    <source>
        <dbReference type="Proteomes" id="UP000008544"/>
    </source>
</evidence>
<dbReference type="AlphaFoldDB" id="B1I6R8"/>
<dbReference type="HOGENOM" id="CLU_023853_0_0_9"/>
<dbReference type="InterPro" id="IPR003115">
    <property type="entry name" value="ParB_N"/>
</dbReference>
<dbReference type="PANTHER" id="PTHR33375:SF1">
    <property type="entry name" value="CHROMOSOME-PARTITIONING PROTEIN PARB-RELATED"/>
    <property type="match status" value="1"/>
</dbReference>
<dbReference type="GO" id="GO:0045881">
    <property type="term" value="P:positive regulation of sporulation resulting in formation of a cellular spore"/>
    <property type="evidence" value="ECO:0007669"/>
    <property type="project" value="TreeGrafter"/>
</dbReference>
<dbReference type="GO" id="GO:0005694">
    <property type="term" value="C:chromosome"/>
    <property type="evidence" value="ECO:0007669"/>
    <property type="project" value="TreeGrafter"/>
</dbReference>
<gene>
    <name evidence="6" type="ordered locus">Daud_2229</name>
</gene>
<feature type="domain" description="ParB-like N-terminal" evidence="5">
    <location>
        <begin position="26"/>
        <end position="115"/>
    </location>
</feature>
<dbReference type="Gene3D" id="1.10.10.2830">
    <property type="match status" value="1"/>
</dbReference>
<accession>B1I6R8</accession>
<name>B1I6R8_DESAP</name>
<reference evidence="7" key="1">
    <citation type="submission" date="2007-10" db="EMBL/GenBank/DDBJ databases">
        <title>Complete sequence of chromosome of Desulforudis audaxviator MP104C.</title>
        <authorList>
            <person name="Copeland A."/>
            <person name="Lucas S."/>
            <person name="Lapidus A."/>
            <person name="Barry K."/>
            <person name="Glavina del Rio T."/>
            <person name="Dalin E."/>
            <person name="Tice H."/>
            <person name="Bruce D."/>
            <person name="Pitluck S."/>
            <person name="Lowry S.R."/>
            <person name="Larimer F."/>
            <person name="Land M.L."/>
            <person name="Hauser L."/>
            <person name="Kyrpides N."/>
            <person name="Ivanova N.N."/>
            <person name="Richardson P."/>
        </authorList>
    </citation>
    <scope>NUCLEOTIDE SEQUENCE [LARGE SCALE GENOMIC DNA]</scope>
    <source>
        <strain evidence="7">MP104C</strain>
    </source>
</reference>
<sequence length="286" mass="31417">MGRGLDALLPGNVGAEAAAASGDGLREIPVDRIRTNPRQSRQVFDQERLAELAASIEEVGLVQPVVVRQSGDGYELISGERRLRAFLALGRSRIPAVVREMPEVEAAMAVLIENIQRENLNPLEEAIAYRRLVNEFDLTQEEVARRVGKSRVHVTNTLRLLSLPLQVQEIIGSGALTAGHARALGAVDDAARQVELAQRAVARGLSVRALEEEVRNAAAQAASSRGSRKRDVESGLKSLLRERAGALAARVNIRGDQNKGRIEIRYRNEQELEEVLDWLAYVSRKT</sequence>
<keyword evidence="3" id="KW-0159">Chromosome partition</keyword>
<dbReference type="FunFam" id="1.10.10.2830:FF:000001">
    <property type="entry name" value="Chromosome partitioning protein ParB"/>
    <property type="match status" value="1"/>
</dbReference>
<evidence type="ECO:0000256" key="2">
    <source>
        <dbReference type="ARBA" id="ARBA00006295"/>
    </source>
</evidence>
<dbReference type="FunFam" id="3.90.1530.30:FF:000001">
    <property type="entry name" value="Chromosome partitioning protein ParB"/>
    <property type="match status" value="1"/>
</dbReference>
<evidence type="ECO:0000259" key="5">
    <source>
        <dbReference type="SMART" id="SM00470"/>
    </source>
</evidence>
<comment type="similarity">
    <text evidence="2">Belongs to the ParB family.</text>
</comment>
<dbReference type="OrthoDB" id="9802051at2"/>
<evidence type="ECO:0000256" key="1">
    <source>
        <dbReference type="ARBA" id="ARBA00004453"/>
    </source>
</evidence>
<dbReference type="PANTHER" id="PTHR33375">
    <property type="entry name" value="CHROMOSOME-PARTITIONING PROTEIN PARB-RELATED"/>
    <property type="match status" value="1"/>
</dbReference>
<evidence type="ECO:0000256" key="4">
    <source>
        <dbReference type="ARBA" id="ARBA00023125"/>
    </source>
</evidence>
<dbReference type="KEGG" id="dau:Daud_2229"/>
<dbReference type="GO" id="GO:0009295">
    <property type="term" value="C:nucleoid"/>
    <property type="evidence" value="ECO:0007669"/>
    <property type="project" value="UniProtKB-SubCell"/>
</dbReference>
<dbReference type="CDD" id="cd16393">
    <property type="entry name" value="SPO0J_N"/>
    <property type="match status" value="1"/>
</dbReference>
<reference evidence="6 7" key="2">
    <citation type="journal article" date="2008" name="Science">
        <title>Environmental genomics reveals a single-species ecosystem deep within Earth.</title>
        <authorList>
            <person name="Chivian D."/>
            <person name="Brodie E.L."/>
            <person name="Alm E.J."/>
            <person name="Culley D.E."/>
            <person name="Dehal P.S."/>
            <person name="Desantis T.Z."/>
            <person name="Gihring T.M."/>
            <person name="Lapidus A."/>
            <person name="Lin L.H."/>
            <person name="Lowry S.R."/>
            <person name="Moser D.P."/>
            <person name="Richardson P.M."/>
            <person name="Southam G."/>
            <person name="Wanger G."/>
            <person name="Pratt L.M."/>
            <person name="Andersen G.L."/>
            <person name="Hazen T.C."/>
            <person name="Brockman F.J."/>
            <person name="Arkin A.P."/>
            <person name="Onstott T.C."/>
        </authorList>
    </citation>
    <scope>NUCLEOTIDE SEQUENCE [LARGE SCALE GENOMIC DNA]</scope>
    <source>
        <strain evidence="6 7">MP104C</strain>
    </source>
</reference>
<dbReference type="Pfam" id="PF02195">
    <property type="entry name" value="ParB_N"/>
    <property type="match status" value="1"/>
</dbReference>
<dbReference type="NCBIfam" id="TIGR00180">
    <property type="entry name" value="parB_part"/>
    <property type="match status" value="1"/>
</dbReference>
<dbReference type="eggNOG" id="COG1475">
    <property type="taxonomic scope" value="Bacteria"/>
</dbReference>
<dbReference type="EMBL" id="CP000860">
    <property type="protein sequence ID" value="ACA60716.1"/>
    <property type="molecule type" value="Genomic_DNA"/>
</dbReference>
<dbReference type="InterPro" id="IPR036086">
    <property type="entry name" value="ParB/Sulfiredoxin_sf"/>
</dbReference>
<dbReference type="Pfam" id="PF17762">
    <property type="entry name" value="HTH_ParB"/>
    <property type="match status" value="1"/>
</dbReference>
<dbReference type="SMART" id="SM00470">
    <property type="entry name" value="ParB"/>
    <property type="match status" value="1"/>
</dbReference>
<evidence type="ECO:0000313" key="6">
    <source>
        <dbReference type="EMBL" id="ACA60716.1"/>
    </source>
</evidence>
<dbReference type="Gene3D" id="3.90.1530.30">
    <property type="match status" value="1"/>
</dbReference>
<comment type="subcellular location">
    <subcellularLocation>
        <location evidence="1">Cytoplasm</location>
        <location evidence="1">Nucleoid</location>
    </subcellularLocation>
</comment>
<proteinExistence type="inferred from homology"/>
<dbReference type="SUPFAM" id="SSF110849">
    <property type="entry name" value="ParB/Sulfiredoxin"/>
    <property type="match status" value="1"/>
</dbReference>
<dbReference type="SUPFAM" id="SSF109709">
    <property type="entry name" value="KorB DNA-binding domain-like"/>
    <property type="match status" value="1"/>
</dbReference>